<dbReference type="GO" id="GO:0005774">
    <property type="term" value="C:vacuolar membrane"/>
    <property type="evidence" value="ECO:0007669"/>
    <property type="project" value="UniProtKB-ARBA"/>
</dbReference>
<evidence type="ECO:0000313" key="15">
    <source>
        <dbReference type="Proteomes" id="UP001283361"/>
    </source>
</evidence>
<accession>A0AAE1B539</accession>
<evidence type="ECO:0000256" key="2">
    <source>
        <dbReference type="ARBA" id="ARBA00004991"/>
    </source>
</evidence>
<evidence type="ECO:0000256" key="6">
    <source>
        <dbReference type="ARBA" id="ARBA00022729"/>
    </source>
</evidence>
<comment type="catalytic activity">
    <reaction evidence="1">
        <text>a beta-D-glucosyl-(1&lt;-&gt;1')-N-acylsphing-4-enine + H2O = an N-acylsphing-4-enine + D-glucose</text>
        <dbReference type="Rhea" id="RHEA:13269"/>
        <dbReference type="ChEBI" id="CHEBI:4167"/>
        <dbReference type="ChEBI" id="CHEBI:15377"/>
        <dbReference type="ChEBI" id="CHEBI:22801"/>
        <dbReference type="ChEBI" id="CHEBI:52639"/>
        <dbReference type="EC" id="3.2.1.45"/>
    </reaction>
    <physiologicalReaction direction="left-to-right" evidence="1">
        <dbReference type="Rhea" id="RHEA:13270"/>
    </physiologicalReaction>
</comment>
<comment type="caution">
    <text evidence="14">The sequence shown here is derived from an EMBL/GenBank/DDBJ whole genome shotgun (WGS) entry which is preliminary data.</text>
</comment>
<keyword evidence="7 10" id="KW-0378">Hydrolase</keyword>
<sequence length="560" mass="62154">MVAPSLTVLCFSAFVFTLSSGTPCVLKTVKPDFNVCVCNSTYCDTAPSVAKLAHGQYVVITTTQSGKRFNSEVFKASNSSITDVIYEVDASETRQTIHGFGGAFTDAAGINIASLPVNAQTNLIASYFGKDGLGYTIGRVPMASCDFSTHPYSYDDTPGDMNLTKFSLADEDLKYKIPFIKAAMNMSPMTIKMFGSPWSAPAWMKDNKNMTGKGSLLGKPGGPYYKTWANYFVRFLQEYEKQNITFWGMTAQNEPIDGLESEFPFQCMGYTPEMYRDFIKMDLGPALEKAGYGKVKLMMLDDQRLFLIEWAKVVLGDPVASKYIAGIGIHWYLDTFLPASLITDAHNLFPSKFIFATEACEGSLPWQKDTPVDLGSWERGAVYASDIIDDLNNWVTGWTDWNMALDLNGGPNWVSNFVDSPIIVDAGHGEFYKQPMFYALGHFSKYLVPDSVWIKVKALKDEPNIQVTAFQRPDKSIAFVIHNLGMRDVNLSLTDGKSGYLHVTSPGKSIQTVICHAAGVSSKEWTNHTLKRMLVFTGLYTQLKLIVIAIDSSFELGKNW</sequence>
<dbReference type="Gene3D" id="3.20.20.80">
    <property type="entry name" value="Glycosidases"/>
    <property type="match status" value="1"/>
</dbReference>
<dbReference type="AlphaFoldDB" id="A0AAE1B539"/>
<evidence type="ECO:0000259" key="12">
    <source>
        <dbReference type="Pfam" id="PF02055"/>
    </source>
</evidence>
<dbReference type="GO" id="GO:0006680">
    <property type="term" value="P:glucosylceramide catabolic process"/>
    <property type="evidence" value="ECO:0007669"/>
    <property type="project" value="TreeGrafter"/>
</dbReference>
<evidence type="ECO:0000256" key="10">
    <source>
        <dbReference type="RuleBase" id="RU361188"/>
    </source>
</evidence>
<evidence type="ECO:0000313" key="14">
    <source>
        <dbReference type="EMBL" id="KAK3799330.1"/>
    </source>
</evidence>
<dbReference type="GO" id="GO:0016241">
    <property type="term" value="P:regulation of macroautophagy"/>
    <property type="evidence" value="ECO:0007669"/>
    <property type="project" value="UniProtKB-ARBA"/>
</dbReference>
<evidence type="ECO:0000256" key="5">
    <source>
        <dbReference type="ARBA" id="ARBA00012658"/>
    </source>
</evidence>
<dbReference type="InterPro" id="IPR001139">
    <property type="entry name" value="Glyco_hydro_30"/>
</dbReference>
<dbReference type="GO" id="GO:0006066">
    <property type="term" value="P:alcohol metabolic process"/>
    <property type="evidence" value="ECO:0007669"/>
    <property type="project" value="UniProtKB-ARBA"/>
</dbReference>
<dbReference type="InterPro" id="IPR033453">
    <property type="entry name" value="Glyco_hydro_30_TIM-barrel"/>
</dbReference>
<dbReference type="GO" id="GO:0007040">
    <property type="term" value="P:lysosome organization"/>
    <property type="evidence" value="ECO:0007669"/>
    <property type="project" value="UniProtKB-ARBA"/>
</dbReference>
<protein>
    <recommendedName>
        <fullName evidence="5 10">Glucosylceramidase</fullName>
        <ecNumber evidence="5 10">3.2.1.45</ecNumber>
    </recommendedName>
</protein>
<dbReference type="FunFam" id="3.20.20.80:FF:000030">
    <property type="entry name" value="Lysosomal acid glucosylceramidase"/>
    <property type="match status" value="1"/>
</dbReference>
<evidence type="ECO:0000256" key="11">
    <source>
        <dbReference type="SAM" id="SignalP"/>
    </source>
</evidence>
<evidence type="ECO:0000259" key="13">
    <source>
        <dbReference type="Pfam" id="PF17189"/>
    </source>
</evidence>
<keyword evidence="15" id="KW-1185">Reference proteome</keyword>
<dbReference type="GO" id="GO:0032006">
    <property type="term" value="P:regulation of TOR signaling"/>
    <property type="evidence" value="ECO:0007669"/>
    <property type="project" value="UniProtKB-ARBA"/>
</dbReference>
<dbReference type="GO" id="GO:0004348">
    <property type="term" value="F:glucosylceramidase activity"/>
    <property type="evidence" value="ECO:0007669"/>
    <property type="project" value="UniProtKB-EC"/>
</dbReference>
<dbReference type="Pfam" id="PF17189">
    <property type="entry name" value="Glyco_hydro_30C"/>
    <property type="match status" value="1"/>
</dbReference>
<dbReference type="GO" id="GO:0006914">
    <property type="term" value="P:autophagy"/>
    <property type="evidence" value="ECO:0007669"/>
    <property type="project" value="UniProtKB-ARBA"/>
</dbReference>
<dbReference type="GO" id="GO:0010605">
    <property type="term" value="P:negative regulation of macromolecule metabolic process"/>
    <property type="evidence" value="ECO:0007669"/>
    <property type="project" value="UniProtKB-ARBA"/>
</dbReference>
<dbReference type="SUPFAM" id="SSF51445">
    <property type="entry name" value="(Trans)glycosidases"/>
    <property type="match status" value="1"/>
</dbReference>
<dbReference type="EMBL" id="JAWDGP010000586">
    <property type="protein sequence ID" value="KAK3799330.1"/>
    <property type="molecule type" value="Genomic_DNA"/>
</dbReference>
<evidence type="ECO:0000256" key="8">
    <source>
        <dbReference type="ARBA" id="ARBA00022919"/>
    </source>
</evidence>
<organism evidence="14 15">
    <name type="scientific">Elysia crispata</name>
    <name type="common">lettuce slug</name>
    <dbReference type="NCBI Taxonomy" id="231223"/>
    <lineage>
        <taxon>Eukaryota</taxon>
        <taxon>Metazoa</taxon>
        <taxon>Spiralia</taxon>
        <taxon>Lophotrochozoa</taxon>
        <taxon>Mollusca</taxon>
        <taxon>Gastropoda</taxon>
        <taxon>Heterobranchia</taxon>
        <taxon>Euthyneura</taxon>
        <taxon>Panpulmonata</taxon>
        <taxon>Sacoglossa</taxon>
        <taxon>Placobranchoidea</taxon>
        <taxon>Plakobranchidae</taxon>
        <taxon>Elysia</taxon>
    </lineage>
</organism>
<keyword evidence="9 10" id="KW-0443">Lipid metabolism</keyword>
<dbReference type="GO" id="GO:0016758">
    <property type="term" value="F:hexosyltransferase activity"/>
    <property type="evidence" value="ECO:0007669"/>
    <property type="project" value="UniProtKB-ARBA"/>
</dbReference>
<evidence type="ECO:0000256" key="4">
    <source>
        <dbReference type="ARBA" id="ARBA00005382"/>
    </source>
</evidence>
<dbReference type="EC" id="3.2.1.45" evidence="5 10"/>
<dbReference type="GO" id="GO:0042391">
    <property type="term" value="P:regulation of membrane potential"/>
    <property type="evidence" value="ECO:0007669"/>
    <property type="project" value="UniProtKB-ARBA"/>
</dbReference>
<dbReference type="GO" id="GO:0005764">
    <property type="term" value="C:lysosome"/>
    <property type="evidence" value="ECO:0007669"/>
    <property type="project" value="UniProtKB-ARBA"/>
</dbReference>
<keyword evidence="10" id="KW-0326">Glycosidase</keyword>
<dbReference type="InterPro" id="IPR033452">
    <property type="entry name" value="GH30_C"/>
</dbReference>
<reference evidence="14" key="1">
    <citation type="journal article" date="2023" name="G3 (Bethesda)">
        <title>A reference genome for the long-term kleptoplast-retaining sea slug Elysia crispata morphotype clarki.</title>
        <authorList>
            <person name="Eastman K.E."/>
            <person name="Pendleton A.L."/>
            <person name="Shaikh M.A."/>
            <person name="Suttiyut T."/>
            <person name="Ogas R."/>
            <person name="Tomko P."/>
            <person name="Gavelis G."/>
            <person name="Widhalm J.R."/>
            <person name="Wisecaver J.H."/>
        </authorList>
    </citation>
    <scope>NUCLEOTIDE SEQUENCE</scope>
    <source>
        <strain evidence="14">ECLA1</strain>
    </source>
</reference>
<dbReference type="GO" id="GO:0008202">
    <property type="term" value="P:steroid metabolic process"/>
    <property type="evidence" value="ECO:0007669"/>
    <property type="project" value="UniProtKB-ARBA"/>
</dbReference>
<comment type="similarity">
    <text evidence="4 10">Belongs to the glycosyl hydrolase 30 family.</text>
</comment>
<dbReference type="SUPFAM" id="SSF51011">
    <property type="entry name" value="Glycosyl hydrolase domain"/>
    <property type="match status" value="1"/>
</dbReference>
<evidence type="ECO:0000256" key="9">
    <source>
        <dbReference type="ARBA" id="ARBA00023098"/>
    </source>
</evidence>
<feature type="domain" description="Glycosyl hydrolase family 30 beta sandwich" evidence="13">
    <location>
        <begin position="451"/>
        <end position="513"/>
    </location>
</feature>
<dbReference type="Pfam" id="PF02055">
    <property type="entry name" value="Glyco_hydro_30"/>
    <property type="match status" value="1"/>
</dbReference>
<dbReference type="GO" id="GO:0005102">
    <property type="term" value="F:signaling receptor binding"/>
    <property type="evidence" value="ECO:0007669"/>
    <property type="project" value="UniProtKB-ARBA"/>
</dbReference>
<name>A0AAE1B539_9GAST</name>
<keyword evidence="8 10" id="KW-0746">Sphingolipid metabolism</keyword>
<feature type="domain" description="Glycosyl hydrolase family 30 TIM-barrel" evidence="12">
    <location>
        <begin position="97"/>
        <end position="447"/>
    </location>
</feature>
<gene>
    <name evidence="14" type="ORF">RRG08_048836</name>
</gene>
<feature type="chain" id="PRO_5042284975" description="Glucosylceramidase" evidence="11">
    <location>
        <begin position="22"/>
        <end position="560"/>
    </location>
</feature>
<dbReference type="PANTHER" id="PTHR11069">
    <property type="entry name" value="GLUCOSYLCERAMIDASE"/>
    <property type="match status" value="1"/>
</dbReference>
<comment type="pathway">
    <text evidence="2">Sphingolipid metabolism.</text>
</comment>
<evidence type="ECO:0000256" key="1">
    <source>
        <dbReference type="ARBA" id="ARBA00001013"/>
    </source>
</evidence>
<dbReference type="InterPro" id="IPR017853">
    <property type="entry name" value="GH"/>
</dbReference>
<comment type="pathway">
    <text evidence="3">Lipid metabolism.</text>
</comment>
<feature type="signal peptide" evidence="11">
    <location>
        <begin position="1"/>
        <end position="21"/>
    </location>
</feature>
<evidence type="ECO:0000256" key="7">
    <source>
        <dbReference type="ARBA" id="ARBA00022801"/>
    </source>
</evidence>
<dbReference type="PANTHER" id="PTHR11069:SF23">
    <property type="entry name" value="LYSOSOMAL ACID GLUCOSYLCERAMIDASE"/>
    <property type="match status" value="1"/>
</dbReference>
<dbReference type="Proteomes" id="UP001283361">
    <property type="component" value="Unassembled WGS sequence"/>
</dbReference>
<keyword evidence="6 11" id="KW-0732">Signal</keyword>
<dbReference type="GO" id="GO:0051246">
    <property type="term" value="P:regulation of protein metabolic process"/>
    <property type="evidence" value="ECO:0007669"/>
    <property type="project" value="UniProtKB-ARBA"/>
</dbReference>
<evidence type="ECO:0000256" key="3">
    <source>
        <dbReference type="ARBA" id="ARBA00005189"/>
    </source>
</evidence>
<dbReference type="GO" id="GO:0030163">
    <property type="term" value="P:protein catabolic process"/>
    <property type="evidence" value="ECO:0007669"/>
    <property type="project" value="UniProtKB-ARBA"/>
</dbReference>
<proteinExistence type="inferred from homology"/>
<dbReference type="PRINTS" id="PR00843">
    <property type="entry name" value="GLHYDRLASE30"/>
</dbReference>